<reference evidence="2 3" key="1">
    <citation type="journal article" date="1999" name="Nature">
        <title>Sequence and analysis of chromosome 4 of the plant Arabidopsis thaliana.</title>
        <authorList>
            <consortium name="EU"/>
            <consortium name="CSHL and WU Arabidopsis Sequencing Project"/>
            <person name="Mayer K."/>
            <person name="Schuller C."/>
            <person name="Wambutt R."/>
            <person name="Murphy G."/>
            <person name="Volckaert G."/>
            <person name="Pohl T."/>
            <person name="Dusterhoft A."/>
            <person name="Stiekema W."/>
            <person name="Entian K.D."/>
            <person name="Terryn N."/>
            <person name="Harris B."/>
            <person name="Ansorge W."/>
            <person name="Brandt P."/>
            <person name="Grivell L."/>
            <person name="Rieger M."/>
            <person name="Weichselgartner M."/>
            <person name="de Simone V."/>
            <person name="Obermaier B."/>
            <person name="Mache R."/>
            <person name="Muller M."/>
            <person name="Kreis M."/>
            <person name="Delseny M."/>
            <person name="Puigdomenech P."/>
            <person name="Watson M."/>
            <person name="Schmidtheini T."/>
            <person name="Reichert B."/>
            <person name="Portatelle D."/>
            <person name="Perez-Alonso M."/>
            <person name="Boutry M."/>
            <person name="Bancroft I."/>
            <person name="Vos P."/>
            <person name="Hoheisel J."/>
            <person name="Zimmermann W."/>
            <person name="Wedler H."/>
            <person name="Ridley P."/>
            <person name="Langham S.A."/>
            <person name="McCullagh B."/>
            <person name="Bilham L."/>
            <person name="Robben J."/>
            <person name="Van der Schueren J."/>
            <person name="Grymonprez B."/>
            <person name="Chuang Y.J."/>
            <person name="Vandenbussche F."/>
            <person name="Braeken M."/>
            <person name="Weltjens I."/>
            <person name="Voet M."/>
            <person name="Bastiaens I."/>
            <person name="Aert R."/>
            <person name="Defoor E."/>
            <person name="Weitzenegger T."/>
            <person name="Bothe G."/>
            <person name="Ramsperger U."/>
            <person name="Hilbert H."/>
            <person name="Braun M."/>
            <person name="Holzer E."/>
            <person name="Brandt A."/>
            <person name="Peters S."/>
            <person name="van Staveren M."/>
            <person name="Dirske W."/>
            <person name="Mooijman P."/>
            <person name="Klein Lankhorst R."/>
            <person name="Rose M."/>
            <person name="Hauf J."/>
            <person name="Kotter P."/>
            <person name="Berneiser S."/>
            <person name="Hempel S."/>
            <person name="Feldpausch M."/>
            <person name="Lamberth S."/>
            <person name="Van den Daele H."/>
            <person name="De Keyser A."/>
            <person name="Buysshaert C."/>
            <person name="Gielen J."/>
            <person name="Villarroel R."/>
            <person name="De Clercq R."/>
            <person name="Van Montagu M."/>
            <person name="Rogers J."/>
            <person name="Cronin A."/>
            <person name="Quail M."/>
            <person name="Bray-Allen S."/>
            <person name="Clark L."/>
            <person name="Doggett J."/>
            <person name="Hall S."/>
            <person name="Kay M."/>
            <person name="Lennard N."/>
            <person name="McLay K."/>
            <person name="Mayes R."/>
            <person name="Pettett A."/>
            <person name="Rajandream M.A."/>
            <person name="Lyne M."/>
            <person name="Benes V."/>
            <person name="Rechmann S."/>
            <person name="Borkova D."/>
            <person name="Blocker H."/>
            <person name="Scharfe M."/>
            <person name="Grimm M."/>
            <person name="Lohnert T.H."/>
            <person name="Dose S."/>
            <person name="de Haan M."/>
            <person name="Maarse A."/>
            <person name="Schafer M."/>
            <person name="Muller-Auer S."/>
            <person name="Gabel C."/>
            <person name="Fuchs M."/>
            <person name="Fartmann B."/>
            <person name="Granderath K."/>
            <person name="Dauner D."/>
            <person name="Herzl A."/>
            <person name="Neumann S."/>
            <person name="Argiriou A."/>
            <person name="Vitale D."/>
            <person name="Liguori R."/>
            <person name="Piravandi E."/>
            <person name="Massenet O."/>
            <person name="Quigley F."/>
            <person name="Clabauld G."/>
            <person name="Mundlein A."/>
            <person name="Felber R."/>
            <person name="Schnabl S."/>
            <person name="Hiller R."/>
            <person name="Schmidt W."/>
            <person name="Lecharny A."/>
            <person name="Aubourg S."/>
            <person name="Chefdor F."/>
            <person name="Cooke R."/>
            <person name="Berger C."/>
            <person name="Montfort A."/>
            <person name="Casacuberta E."/>
            <person name="Gibbons T."/>
            <person name="Weber N."/>
            <person name="Vandenbol M."/>
            <person name="Bargues M."/>
            <person name="Terol J."/>
            <person name="Torres A."/>
            <person name="Perez-Perez A."/>
            <person name="Purnelle B."/>
            <person name="Bent E."/>
            <person name="Johnson S."/>
            <person name="Tacon D."/>
            <person name="Jesse T."/>
            <person name="Heijnen L."/>
            <person name="Schwarz S."/>
            <person name="Scholler P."/>
            <person name="Heber S."/>
            <person name="Francs P."/>
            <person name="Bielke C."/>
            <person name="Frishman D."/>
            <person name="Haase D."/>
            <person name="Lemcke K."/>
            <person name="Mewes H.W."/>
            <person name="Stocker S."/>
            <person name="Zaccaria P."/>
            <person name="Bevan M."/>
            <person name="Wilson R.K."/>
            <person name="de la Bastide M."/>
            <person name="Habermann K."/>
            <person name="Parnell L."/>
            <person name="Dedhia N."/>
            <person name="Gnoj L."/>
            <person name="Schutz K."/>
            <person name="Huang E."/>
            <person name="Spiegel L."/>
            <person name="Sehkon M."/>
            <person name="Murray J."/>
            <person name="Sheet P."/>
            <person name="Cordes M."/>
            <person name="Abu-Threideh J."/>
            <person name="Stoneking T."/>
            <person name="Kalicki J."/>
            <person name="Graves T."/>
            <person name="Harmon G."/>
            <person name="Edwards J."/>
            <person name="Latreille P."/>
            <person name="Courtney L."/>
            <person name="Cloud J."/>
            <person name="Abbott A."/>
            <person name="Scott K."/>
            <person name="Johnson D."/>
            <person name="Minx P."/>
            <person name="Bentley D."/>
            <person name="Fulton B."/>
            <person name="Miller N."/>
            <person name="Greco T."/>
            <person name="Kemp K."/>
            <person name="Kramer J."/>
            <person name="Fulton L."/>
            <person name="Mardis E."/>
            <person name="Dante M."/>
            <person name="Pepin K."/>
            <person name="Hillier L."/>
            <person name="Nelson J."/>
            <person name="Spieth J."/>
            <person name="Ryan E."/>
            <person name="Andrews S."/>
            <person name="Geisel C."/>
            <person name="Layman D."/>
            <person name="Du H."/>
            <person name="Ali J."/>
            <person name="Berghoff A."/>
            <person name="Jones K."/>
            <person name="Drone K."/>
            <person name="Cotton M."/>
            <person name="Joshu C."/>
            <person name="Antonoiu B."/>
            <person name="Zidanic M."/>
            <person name="Strong C."/>
            <person name="Sun H."/>
            <person name="Lamar B."/>
            <person name="Yordan C."/>
            <person name="Ma P."/>
            <person name="Zhong J."/>
            <person name="Preston R."/>
            <person name="Vil D."/>
            <person name="Shekher M."/>
            <person name="Matero A."/>
            <person name="Shah R."/>
            <person name="Swaby I.K."/>
            <person name="O'Shaughnessy A."/>
            <person name="Rodriguez M."/>
            <person name="Hoffmann J."/>
            <person name="Till S."/>
            <person name="Granat S."/>
            <person name="Shohdy N."/>
            <person name="Hasegawa A."/>
            <person name="Hameed A."/>
            <person name="Lodhi M."/>
            <person name="Johnson A."/>
            <person name="Chen E."/>
            <person name="Marra M."/>
            <person name="Martienssen R."/>
            <person name="McCombie W.R."/>
        </authorList>
    </citation>
    <scope>NUCLEOTIDE SEQUENCE [LARGE SCALE GENOMIC DNA]</scope>
    <source>
        <strain evidence="3">cv. Columbia</strain>
    </source>
</reference>
<dbReference type="KEGG" id="ath:AT4G24413"/>
<reference evidence="3" key="2">
    <citation type="journal article" date="2017" name="Plant J.">
        <title>Araport11: a complete reannotation of the Arabidopsis thaliana reference genome.</title>
        <authorList>
            <person name="Cheng C.Y."/>
            <person name="Krishnakumar V."/>
            <person name="Chan A.P."/>
            <person name="Thibaud-Nissen F."/>
            <person name="Schobel S."/>
            <person name="Town C.D."/>
        </authorList>
    </citation>
    <scope>GENOME REANNOTATION</scope>
    <source>
        <strain evidence="3">cv. Columbia</strain>
    </source>
</reference>
<evidence type="ECO:0000313" key="3">
    <source>
        <dbReference type="Proteomes" id="UP000006548"/>
    </source>
</evidence>
<accession>A0A1P8B5M9</accession>
<name>A0A1P8B5M9_ARATH</name>
<gene>
    <name evidence="1 2" type="ordered locus">At4g24413</name>
</gene>
<dbReference type="RefSeq" id="NP_001328756.1">
    <property type="nucleotide sequence ID" value="NM_001341669.1"/>
</dbReference>
<dbReference type="EMBL" id="CP002687">
    <property type="protein sequence ID" value="ANM66888.1"/>
    <property type="molecule type" value="Genomic_DNA"/>
</dbReference>
<dbReference type="TAIR" id="AT4G24413"/>
<keyword evidence="3" id="KW-1185">Reference proteome</keyword>
<dbReference type="Proteomes" id="UP000006548">
    <property type="component" value="Chromosome 4"/>
</dbReference>
<evidence type="ECO:0000313" key="1">
    <source>
        <dbReference type="Araport" id="AT4G24413"/>
    </source>
</evidence>
<dbReference type="AlphaFoldDB" id="A0A1P8B5M9"/>
<dbReference type="ProteomicsDB" id="201736"/>
<dbReference type="InParanoid" id="A0A1P8B5M9"/>
<organism evidence="2 3">
    <name type="scientific">Arabidopsis thaliana</name>
    <name type="common">Mouse-ear cress</name>
    <dbReference type="NCBI Taxonomy" id="3702"/>
    <lineage>
        <taxon>Eukaryota</taxon>
        <taxon>Viridiplantae</taxon>
        <taxon>Streptophyta</taxon>
        <taxon>Embryophyta</taxon>
        <taxon>Tracheophyta</taxon>
        <taxon>Spermatophyta</taxon>
        <taxon>Magnoliopsida</taxon>
        <taxon>eudicotyledons</taxon>
        <taxon>Gunneridae</taxon>
        <taxon>Pentapetalae</taxon>
        <taxon>rosids</taxon>
        <taxon>malvids</taxon>
        <taxon>Brassicales</taxon>
        <taxon>Brassicaceae</taxon>
        <taxon>Camelineae</taxon>
        <taxon>Arabidopsis</taxon>
    </lineage>
</organism>
<proteinExistence type="predicted"/>
<dbReference type="GeneID" id="28720178"/>
<protein>
    <submittedName>
        <fullName evidence="2">Uncharacterized protein</fullName>
    </submittedName>
</protein>
<sequence>MNLIDLLLYLTSEGSDFHRLGNPTQQENIYLERLGGIGVNKNSLLTNGLDMRDNSSTNGDTQHLSWTVRTLSQSTVAVFHCINKGR</sequence>
<evidence type="ECO:0000313" key="2">
    <source>
        <dbReference type="EMBL" id="ANM66888.1"/>
    </source>
</evidence>
<dbReference type="Araport" id="AT4G24413"/>